<dbReference type="InterPro" id="IPR036852">
    <property type="entry name" value="Peptidase_S8/S53_dom_sf"/>
</dbReference>
<comment type="caution">
    <text evidence="5">Lacks conserved residue(s) required for the propagation of feature annotation.</text>
</comment>
<dbReference type="SUPFAM" id="SSF52317">
    <property type="entry name" value="Class I glutamine amidotransferase-like"/>
    <property type="match status" value="1"/>
</dbReference>
<dbReference type="Pfam" id="PF04151">
    <property type="entry name" value="PPC"/>
    <property type="match status" value="1"/>
</dbReference>
<evidence type="ECO:0000259" key="9">
    <source>
        <dbReference type="Pfam" id="PF04151"/>
    </source>
</evidence>
<evidence type="ECO:0000256" key="4">
    <source>
        <dbReference type="ARBA" id="ARBA00022825"/>
    </source>
</evidence>
<evidence type="ECO:0000256" key="5">
    <source>
        <dbReference type="PROSITE-ProRule" id="PRU01240"/>
    </source>
</evidence>
<proteinExistence type="inferred from homology"/>
<organism evidence="11 12">
    <name type="scientific">Paenibacillus glycinis</name>
    <dbReference type="NCBI Taxonomy" id="2697035"/>
    <lineage>
        <taxon>Bacteria</taxon>
        <taxon>Bacillati</taxon>
        <taxon>Bacillota</taxon>
        <taxon>Bacilli</taxon>
        <taxon>Bacillales</taxon>
        <taxon>Paenibacillaceae</taxon>
        <taxon>Paenibacillus</taxon>
    </lineage>
</organism>
<evidence type="ECO:0000256" key="1">
    <source>
        <dbReference type="ARBA" id="ARBA00011073"/>
    </source>
</evidence>
<comment type="similarity">
    <text evidence="1 5">Belongs to the peptidase S8 family.</text>
</comment>
<feature type="region of interest" description="Disordered" evidence="6">
    <location>
        <begin position="46"/>
        <end position="74"/>
    </location>
</feature>
<sequence length="1128" mass="118449">MNRKTKKTASAIFSLLLAFGVVTPALAKQAPQQDPLRKSQWITEHAVQQPASNDSKPSAEAQAQASAALPPPAGALPEYAPGRVIVKYRSAEASVQAESLSAQIASVSPLSVSNAELLKLADGADVNSVIQELLKDPNVMYAEPDYKVSSAAVPLFKPADDAAAGSAAGVAAAPVSAAGDAAALAAAAAQASGSPALPNDPLFGEQWGLHNIGQPLNDGTVQAAVPDMDMDLPEAWEITQGSRDVTVAVIGNGTNTEIPDLIGQIWTNGKETPGNGIDDDGDGLIDDVNGWDFAHDDNSVFDTSDGFSDTYGTTVAGQIAAAMNNNEGIAGVAPNVNVMPLKVISPDGGYFTDIVDAIHFAEAHGAKIATLGMVYGYKSRLVEDAINASPMLFVAPAGDSNGKQILNTDVTPIYPAAYSSPNILSVTGVGVTGVPSVLAAIGQTSVDVSAPSELILSTTAGIDAGYAAQIDNGTYKAYYHGIGFEEIPENDPQYVGQRQDMFDRAMNYLKPEGVDAPKILLVNDSERGGDGGGGGIGIPGLDWDNNNPSTVYPALLQQAGYAYDTFTTQDEGADGPPLEMLQQYDVVIWFTGGTAITGTTPLITAQDQADLTDYLNGGGHLMLTGQDAIDQIATSPFVQDVLGLTLAAEGGWLAKTWGAPGTIYEGQTYRLMDISLFADIVISNKPEMTAVNLKNSFGKYSYVQGTLYAAAYAAGVAGLVQSQYPDMSALDVKQRIMTSGKTIGYGGRTSTASGKLISAYRALWNKDIPGMTLIDPSIAGKLDHANDPNHVYSVELSAGEEATFTLTGDAGTDFDLILYDASATTVASNEGAVAYSEKPGTSAESITYRAPKKGTYYINIYAVSGSGSYKLNVDYGNASTLLEDDDPSLTYEGDWKTVTDASYSGGTMKQLTGKGSVKFGFRGNLFEWIGMKNDKQTAAEIWIDGLQAGTTNLESETSQTKQSLFKMVLQNGHHDVEIRPGSRTGGSYFAINVDAFVFSSLISPTAKSANYTGPWAIKYGKQYPDGSETYTTTAGSAAEFSFAGTKVTLWSTTNSNRGMVKIYIDGRSVTPTPVDLYSDTLHYQVPVFTSGELAAGLHKIKIEHAGAANPKSKGSIVTIDGLDVLNLS</sequence>
<feature type="compositionally biased region" description="Low complexity" evidence="6">
    <location>
        <begin position="58"/>
        <end position="68"/>
    </location>
</feature>
<feature type="domain" description="Peptidase S8/S53" evidence="8">
    <location>
        <begin position="694"/>
        <end position="740"/>
    </location>
</feature>
<keyword evidence="4" id="KW-0720">Serine protease</keyword>
<feature type="signal peptide" evidence="7">
    <location>
        <begin position="1"/>
        <end position="27"/>
    </location>
</feature>
<feature type="domain" description="Fervidolysin-like N-terminal prodomain" evidence="10">
    <location>
        <begin position="78"/>
        <end position="144"/>
    </location>
</feature>
<keyword evidence="2" id="KW-0645">Protease</keyword>
<evidence type="ECO:0000313" key="11">
    <source>
        <dbReference type="EMBL" id="NBD22998.1"/>
    </source>
</evidence>
<dbReference type="Proteomes" id="UP000665561">
    <property type="component" value="Unassembled WGS sequence"/>
</dbReference>
<keyword evidence="7" id="KW-0732">Signal</keyword>
<dbReference type="RefSeq" id="WP_161741340.1">
    <property type="nucleotide sequence ID" value="NZ_JAAAMV010000001.1"/>
</dbReference>
<reference evidence="11 12" key="1">
    <citation type="submission" date="2020-01" db="EMBL/GenBank/DDBJ databases">
        <title>Paenibacillus soybeanensis sp. nov. isolated from the nodules of soybean (Glycine max(L.) Merr).</title>
        <authorList>
            <person name="Wang H."/>
        </authorList>
    </citation>
    <scope>NUCLEOTIDE SEQUENCE [LARGE SCALE GENOMIC DNA]</scope>
    <source>
        <strain evidence="11 12">T1</strain>
    </source>
</reference>
<evidence type="ECO:0000313" key="12">
    <source>
        <dbReference type="Proteomes" id="UP000665561"/>
    </source>
</evidence>
<dbReference type="InterPro" id="IPR007280">
    <property type="entry name" value="Peptidase_C_arc/bac"/>
</dbReference>
<evidence type="ECO:0000256" key="2">
    <source>
        <dbReference type="ARBA" id="ARBA00022670"/>
    </source>
</evidence>
<feature type="domain" description="Peptidase C-terminal archaeal/bacterial" evidence="9">
    <location>
        <begin position="789"/>
        <end position="862"/>
    </location>
</feature>
<feature type="chain" id="PRO_5045460426" evidence="7">
    <location>
        <begin position="28"/>
        <end position="1128"/>
    </location>
</feature>
<protein>
    <submittedName>
        <fullName evidence="11">S8 family serine peptidase</fullName>
    </submittedName>
</protein>
<dbReference type="Pfam" id="PF22148">
    <property type="entry name" value="Fervidolysin_NPro-like"/>
    <property type="match status" value="1"/>
</dbReference>
<dbReference type="Gene3D" id="2.60.120.380">
    <property type="match status" value="1"/>
</dbReference>
<feature type="domain" description="Peptidase S8/S53" evidence="8">
    <location>
        <begin position="243"/>
        <end position="454"/>
    </location>
</feature>
<dbReference type="PANTHER" id="PTHR43806">
    <property type="entry name" value="PEPTIDASE S8"/>
    <property type="match status" value="1"/>
</dbReference>
<dbReference type="InterPro" id="IPR054399">
    <property type="entry name" value="Fervidolysin-like_N_prodom"/>
</dbReference>
<evidence type="ECO:0000259" key="8">
    <source>
        <dbReference type="Pfam" id="PF00082"/>
    </source>
</evidence>
<evidence type="ECO:0000256" key="6">
    <source>
        <dbReference type="SAM" id="MobiDB-lite"/>
    </source>
</evidence>
<keyword evidence="3" id="KW-0378">Hydrolase</keyword>
<dbReference type="Pfam" id="PF00082">
    <property type="entry name" value="Peptidase_S8"/>
    <property type="match status" value="2"/>
</dbReference>
<evidence type="ECO:0000256" key="3">
    <source>
        <dbReference type="ARBA" id="ARBA00022801"/>
    </source>
</evidence>
<name>A0ABW9XKB3_9BACL</name>
<dbReference type="Gene3D" id="3.40.50.200">
    <property type="entry name" value="Peptidase S8/S53 domain"/>
    <property type="match status" value="2"/>
</dbReference>
<dbReference type="SUPFAM" id="SSF52743">
    <property type="entry name" value="Subtilisin-like"/>
    <property type="match status" value="2"/>
</dbReference>
<dbReference type="Gene3D" id="2.60.120.260">
    <property type="entry name" value="Galactose-binding domain-like"/>
    <property type="match status" value="2"/>
</dbReference>
<keyword evidence="12" id="KW-1185">Reference proteome</keyword>
<gene>
    <name evidence="11" type="ORF">GT019_03830</name>
</gene>
<evidence type="ECO:0000259" key="10">
    <source>
        <dbReference type="Pfam" id="PF22148"/>
    </source>
</evidence>
<dbReference type="InterPro" id="IPR000209">
    <property type="entry name" value="Peptidase_S8/S53_dom"/>
</dbReference>
<dbReference type="InterPro" id="IPR029062">
    <property type="entry name" value="Class_I_gatase-like"/>
</dbReference>
<accession>A0ABW9XKB3</accession>
<dbReference type="PROSITE" id="PS51892">
    <property type="entry name" value="SUBTILASE"/>
    <property type="match status" value="1"/>
</dbReference>
<dbReference type="PANTHER" id="PTHR43806:SF11">
    <property type="entry name" value="CEREVISIN-RELATED"/>
    <property type="match status" value="1"/>
</dbReference>
<dbReference type="SUPFAM" id="SSF89260">
    <property type="entry name" value="Collagen-binding domain"/>
    <property type="match status" value="1"/>
</dbReference>
<comment type="caution">
    <text evidence="11">The sequence shown here is derived from an EMBL/GenBank/DDBJ whole genome shotgun (WGS) entry which is preliminary data.</text>
</comment>
<dbReference type="InterPro" id="IPR050131">
    <property type="entry name" value="Peptidase_S8_subtilisin-like"/>
</dbReference>
<dbReference type="EMBL" id="JAAAMV010000001">
    <property type="protein sequence ID" value="NBD22998.1"/>
    <property type="molecule type" value="Genomic_DNA"/>
</dbReference>
<evidence type="ECO:0000256" key="7">
    <source>
        <dbReference type="SAM" id="SignalP"/>
    </source>
</evidence>